<dbReference type="InterPro" id="IPR035969">
    <property type="entry name" value="Rab-GAP_TBC_sf"/>
</dbReference>
<evidence type="ECO:0000256" key="1">
    <source>
        <dbReference type="SAM" id="Coils"/>
    </source>
</evidence>
<dbReference type="SMART" id="SM00164">
    <property type="entry name" value="TBC"/>
    <property type="match status" value="1"/>
</dbReference>
<evidence type="ECO:0000313" key="6">
    <source>
        <dbReference type="WBParaSite" id="scaffold2866_cov253.g5572"/>
    </source>
</evidence>
<keyword evidence="5" id="KW-1185">Reference proteome</keyword>
<dbReference type="SUPFAM" id="SSF50729">
    <property type="entry name" value="PH domain-like"/>
    <property type="match status" value="1"/>
</dbReference>
<dbReference type="GO" id="GO:0005096">
    <property type="term" value="F:GTPase activator activity"/>
    <property type="evidence" value="ECO:0007669"/>
    <property type="project" value="TreeGrafter"/>
</dbReference>
<feature type="coiled-coil region" evidence="1">
    <location>
        <begin position="276"/>
        <end position="385"/>
    </location>
</feature>
<feature type="domain" description="Rab-GAP TBC" evidence="4">
    <location>
        <begin position="514"/>
        <end position="673"/>
    </location>
</feature>
<dbReference type="InterPro" id="IPR011993">
    <property type="entry name" value="PH-like_dom_sf"/>
</dbReference>
<reference evidence="6" key="1">
    <citation type="submission" date="2022-11" db="UniProtKB">
        <authorList>
            <consortium name="WormBaseParasite"/>
        </authorList>
    </citation>
    <scope>IDENTIFICATION</scope>
</reference>
<feature type="compositionally biased region" description="Polar residues" evidence="2">
    <location>
        <begin position="224"/>
        <end position="262"/>
    </location>
</feature>
<dbReference type="GO" id="GO:0031267">
    <property type="term" value="F:small GTPase binding"/>
    <property type="evidence" value="ECO:0007669"/>
    <property type="project" value="TreeGrafter"/>
</dbReference>
<dbReference type="PANTHER" id="PTHR47219">
    <property type="entry name" value="RAB GTPASE-ACTIVATING PROTEIN 1-LIKE"/>
    <property type="match status" value="1"/>
</dbReference>
<dbReference type="WBParaSite" id="scaffold2866_cov253.g5572">
    <property type="protein sequence ID" value="scaffold2866_cov253.g5572"/>
    <property type="gene ID" value="scaffold2866_cov253.g5572"/>
</dbReference>
<dbReference type="SMART" id="SM00233">
    <property type="entry name" value="PH"/>
    <property type="match status" value="1"/>
</dbReference>
<sequence>MLLSSPKIKKSSNGPPPSPVGSNCGGLLLLPGPASSTSGCYSPSLSSSAPLTPTAPTMIASSNTRIKEECCFSLEGFLYMKCLSGALSLLSTRKHLYFGLEELNNKLIYYKTKGDFDTRKDCQGQISLNGAFCSLIEGNMRGFILYTETGKKYLFEAENERAADCWLNALQQRRDDCNDKNGIFVDSLPLASIERQRRRHRSRTIDLLLETTTLAEAIITSSPVNSPQATTKSENNGVTINGDNENKNSWWKWPTRSSTQQIKNKEEKISSDVILNENNKKKIEENKEENELLILRELSNRQKEQIVELREQLQKAQKLIDENGSVGLAASEFIAKSRFLRSELERINEHRAEANKQIETFRKCLSQSEAEMEEFKREYIHLLQSCVHIPLRDNSACDIVEVKLYGGDEHERRVRKLLEKARQMDPTLPTFEAVLNKNGNEGGEATFHVDGYGFRHSFNEAPLALHFIATQLHAHYQSQSADYVNLKANWRALLNANPDKIEKNRQTRHLCRLGIPRSLRSRVWRLLIDQQVSDLKAHYGTYYFRELCSSQGTPNEKNFSATHQKQVNLDLLRTMPNNVHFITVLRAYCLHNPTIGYCQGMNFLVATALLFMSPEDAFWFIVAITERYFDSSYFDQTLTGAQADQEVLKEIVEQKFPQLAEHLDECEIDLTTA</sequence>
<dbReference type="Proteomes" id="UP000887561">
    <property type="component" value="Unplaced"/>
</dbReference>
<evidence type="ECO:0000313" key="5">
    <source>
        <dbReference type="Proteomes" id="UP000887561"/>
    </source>
</evidence>
<dbReference type="InterPro" id="IPR050302">
    <property type="entry name" value="Rab_GAP_TBC_domain"/>
</dbReference>
<dbReference type="Pfam" id="PF00566">
    <property type="entry name" value="RabGAP-TBC"/>
    <property type="match status" value="1"/>
</dbReference>
<dbReference type="Gene3D" id="1.10.472.80">
    <property type="entry name" value="Ypt/Rab-GAP domain of gyp1p, domain 3"/>
    <property type="match status" value="1"/>
</dbReference>
<dbReference type="InterPro" id="IPR000195">
    <property type="entry name" value="Rab-GAP-TBC_dom"/>
</dbReference>
<organism evidence="5 6">
    <name type="scientific">Meloidogyne javanica</name>
    <name type="common">Root-knot nematode worm</name>
    <dbReference type="NCBI Taxonomy" id="6303"/>
    <lineage>
        <taxon>Eukaryota</taxon>
        <taxon>Metazoa</taxon>
        <taxon>Ecdysozoa</taxon>
        <taxon>Nematoda</taxon>
        <taxon>Chromadorea</taxon>
        <taxon>Rhabditida</taxon>
        <taxon>Tylenchina</taxon>
        <taxon>Tylenchomorpha</taxon>
        <taxon>Tylenchoidea</taxon>
        <taxon>Meloidogynidae</taxon>
        <taxon>Meloidogyninae</taxon>
        <taxon>Meloidogyne</taxon>
        <taxon>Meloidogyne incognita group</taxon>
    </lineage>
</organism>
<accession>A0A915M717</accession>
<keyword evidence="1" id="KW-0175">Coiled coil</keyword>
<name>A0A915M717_MELJA</name>
<dbReference type="Gene3D" id="1.10.10.750">
    <property type="entry name" value="Ypt/Rab-GAP domain of gyp1p, domain 1"/>
    <property type="match status" value="1"/>
</dbReference>
<dbReference type="InterPro" id="IPR001849">
    <property type="entry name" value="PH_domain"/>
</dbReference>
<dbReference type="FunFam" id="1.10.8.270:FF:000026">
    <property type="entry name" value="TBC (Tre-2/Bub2/Cdc16) domain family"/>
    <property type="match status" value="1"/>
</dbReference>
<evidence type="ECO:0000259" key="3">
    <source>
        <dbReference type="PROSITE" id="PS50003"/>
    </source>
</evidence>
<proteinExistence type="predicted"/>
<evidence type="ECO:0000259" key="4">
    <source>
        <dbReference type="PROSITE" id="PS50086"/>
    </source>
</evidence>
<dbReference type="PROSITE" id="PS50086">
    <property type="entry name" value="TBC_RABGAP"/>
    <property type="match status" value="1"/>
</dbReference>
<dbReference type="PANTHER" id="PTHR47219:SF20">
    <property type="entry name" value="TBC1 DOMAIN FAMILY MEMBER 2B"/>
    <property type="match status" value="1"/>
</dbReference>
<dbReference type="Pfam" id="PF00169">
    <property type="entry name" value="PH"/>
    <property type="match status" value="1"/>
</dbReference>
<protein>
    <submittedName>
        <fullName evidence="6">TBC1 domain family member 2B</fullName>
    </submittedName>
</protein>
<dbReference type="SUPFAM" id="SSF47923">
    <property type="entry name" value="Ypt/Rab-GAP domain of gyp1p"/>
    <property type="match status" value="1"/>
</dbReference>
<feature type="domain" description="PH" evidence="3">
    <location>
        <begin position="71"/>
        <end position="175"/>
    </location>
</feature>
<dbReference type="Gene3D" id="2.30.29.30">
    <property type="entry name" value="Pleckstrin-homology domain (PH domain)/Phosphotyrosine-binding domain (PTB)"/>
    <property type="match status" value="1"/>
</dbReference>
<dbReference type="Gene3D" id="1.10.8.270">
    <property type="entry name" value="putative rabgap domain of human tbc1 domain family member 14 like domains"/>
    <property type="match status" value="1"/>
</dbReference>
<evidence type="ECO:0000256" key="2">
    <source>
        <dbReference type="SAM" id="MobiDB-lite"/>
    </source>
</evidence>
<dbReference type="PROSITE" id="PS50003">
    <property type="entry name" value="PH_DOMAIN"/>
    <property type="match status" value="1"/>
</dbReference>
<dbReference type="AlphaFoldDB" id="A0A915M717"/>
<feature type="region of interest" description="Disordered" evidence="2">
    <location>
        <begin position="224"/>
        <end position="264"/>
    </location>
</feature>